<evidence type="ECO:0000256" key="2">
    <source>
        <dbReference type="SAM" id="SignalP"/>
    </source>
</evidence>
<sequence>MKKLKSILSLTLVMLFISAMTFTSCGGKKGANNETETEQAEGDEHPEDGDSTEHPADGDSTEHPADGDSTEHPADN</sequence>
<evidence type="ECO:0000313" key="4">
    <source>
        <dbReference type="Proteomes" id="UP000256405"/>
    </source>
</evidence>
<proteinExistence type="predicted"/>
<protein>
    <submittedName>
        <fullName evidence="3">Uncharacterized protein</fullName>
    </submittedName>
</protein>
<dbReference type="EMBL" id="QUNF01000012">
    <property type="protein sequence ID" value="REG86405.1"/>
    <property type="molecule type" value="Genomic_DNA"/>
</dbReference>
<feature type="compositionally biased region" description="Acidic residues" evidence="1">
    <location>
        <begin position="35"/>
        <end position="50"/>
    </location>
</feature>
<accession>A0A3E0DU61</accession>
<dbReference type="AlphaFoldDB" id="A0A3E0DU61"/>
<evidence type="ECO:0000256" key="1">
    <source>
        <dbReference type="SAM" id="MobiDB-lite"/>
    </source>
</evidence>
<organism evidence="3 4">
    <name type="scientific">Algoriphagus antarcticus</name>
    <dbReference type="NCBI Taxonomy" id="238540"/>
    <lineage>
        <taxon>Bacteria</taxon>
        <taxon>Pseudomonadati</taxon>
        <taxon>Bacteroidota</taxon>
        <taxon>Cytophagia</taxon>
        <taxon>Cytophagales</taxon>
        <taxon>Cyclobacteriaceae</taxon>
        <taxon>Algoriphagus</taxon>
    </lineage>
</organism>
<keyword evidence="2" id="KW-0732">Signal</keyword>
<name>A0A3E0DU61_9BACT</name>
<dbReference type="OrthoDB" id="828285at2"/>
<comment type="caution">
    <text evidence="3">The sequence shown here is derived from an EMBL/GenBank/DDBJ whole genome shotgun (WGS) entry which is preliminary data.</text>
</comment>
<dbReference type="Proteomes" id="UP000256405">
    <property type="component" value="Unassembled WGS sequence"/>
</dbReference>
<gene>
    <name evidence="3" type="ORF">C8N25_112109</name>
</gene>
<feature type="signal peptide" evidence="2">
    <location>
        <begin position="1"/>
        <end position="21"/>
    </location>
</feature>
<dbReference type="RefSeq" id="WP_086541192.1">
    <property type="nucleotide sequence ID" value="NZ_MSSW01000019.1"/>
</dbReference>
<reference evidence="3 4" key="1">
    <citation type="submission" date="2018-08" db="EMBL/GenBank/DDBJ databases">
        <title>Genomic Encyclopedia of Archaeal and Bacterial Type Strains, Phase II (KMG-II): from individual species to whole genera.</title>
        <authorList>
            <person name="Goeker M."/>
        </authorList>
    </citation>
    <scope>NUCLEOTIDE SEQUENCE [LARGE SCALE GENOMIC DNA]</scope>
    <source>
        <strain evidence="3 4">DSM 15986</strain>
    </source>
</reference>
<feature type="chain" id="PRO_5017595759" evidence="2">
    <location>
        <begin position="22"/>
        <end position="76"/>
    </location>
</feature>
<evidence type="ECO:0000313" key="3">
    <source>
        <dbReference type="EMBL" id="REG86405.1"/>
    </source>
</evidence>
<feature type="region of interest" description="Disordered" evidence="1">
    <location>
        <begin position="24"/>
        <end position="76"/>
    </location>
</feature>
<dbReference type="PROSITE" id="PS51257">
    <property type="entry name" value="PROKAR_LIPOPROTEIN"/>
    <property type="match status" value="1"/>
</dbReference>
<feature type="compositionally biased region" description="Basic and acidic residues" evidence="1">
    <location>
        <begin position="51"/>
        <end position="76"/>
    </location>
</feature>
<keyword evidence="4" id="KW-1185">Reference proteome</keyword>